<dbReference type="InterPro" id="IPR036390">
    <property type="entry name" value="WH_DNA-bd_sf"/>
</dbReference>
<dbReference type="InterPro" id="IPR011991">
    <property type="entry name" value="ArsR-like_HTH"/>
</dbReference>
<dbReference type="InterPro" id="IPR051011">
    <property type="entry name" value="Metal_resp_trans_reg"/>
</dbReference>
<dbReference type="PROSITE" id="PS50987">
    <property type="entry name" value="HTH_ARSR_2"/>
    <property type="match status" value="1"/>
</dbReference>
<organism evidence="5 6">
    <name type="scientific">Rhodoferax koreensis</name>
    <dbReference type="NCBI Taxonomy" id="1842727"/>
    <lineage>
        <taxon>Bacteria</taxon>
        <taxon>Pseudomonadati</taxon>
        <taxon>Pseudomonadota</taxon>
        <taxon>Betaproteobacteria</taxon>
        <taxon>Burkholderiales</taxon>
        <taxon>Comamonadaceae</taxon>
        <taxon>Rhodoferax</taxon>
    </lineage>
</organism>
<dbReference type="InterPro" id="IPR036388">
    <property type="entry name" value="WH-like_DNA-bd_sf"/>
</dbReference>
<dbReference type="SUPFAM" id="SSF46785">
    <property type="entry name" value="Winged helix' DNA-binding domain"/>
    <property type="match status" value="1"/>
</dbReference>
<evidence type="ECO:0000313" key="6">
    <source>
        <dbReference type="Proteomes" id="UP000186609"/>
    </source>
</evidence>
<evidence type="ECO:0000256" key="2">
    <source>
        <dbReference type="ARBA" id="ARBA00023125"/>
    </source>
</evidence>
<accession>A0A1P8JSY4</accession>
<feature type="domain" description="HTH arsR-type" evidence="4">
    <location>
        <begin position="13"/>
        <end position="106"/>
    </location>
</feature>
<dbReference type="GO" id="GO:0003700">
    <property type="term" value="F:DNA-binding transcription factor activity"/>
    <property type="evidence" value="ECO:0007669"/>
    <property type="project" value="InterPro"/>
</dbReference>
<dbReference type="Gene3D" id="1.10.10.10">
    <property type="entry name" value="Winged helix-like DNA-binding domain superfamily/Winged helix DNA-binding domain"/>
    <property type="match status" value="1"/>
</dbReference>
<keyword evidence="2" id="KW-0238">DNA-binding</keyword>
<dbReference type="SMART" id="SM00418">
    <property type="entry name" value="HTH_ARSR"/>
    <property type="match status" value="1"/>
</dbReference>
<gene>
    <name evidence="5" type="ORF">RD110_06195</name>
</gene>
<dbReference type="InterPro" id="IPR001845">
    <property type="entry name" value="HTH_ArsR_DNA-bd_dom"/>
</dbReference>
<dbReference type="Pfam" id="PF01022">
    <property type="entry name" value="HTH_5"/>
    <property type="match status" value="1"/>
</dbReference>
<dbReference type="CDD" id="cd00090">
    <property type="entry name" value="HTH_ARSR"/>
    <property type="match status" value="1"/>
</dbReference>
<dbReference type="STRING" id="1842727.RD110_06195"/>
<dbReference type="Proteomes" id="UP000186609">
    <property type="component" value="Chromosome"/>
</dbReference>
<evidence type="ECO:0000256" key="1">
    <source>
        <dbReference type="ARBA" id="ARBA00023015"/>
    </source>
</evidence>
<keyword evidence="3" id="KW-0804">Transcription</keyword>
<evidence type="ECO:0000256" key="3">
    <source>
        <dbReference type="ARBA" id="ARBA00023163"/>
    </source>
</evidence>
<dbReference type="NCBIfam" id="NF033788">
    <property type="entry name" value="HTH_metalloreg"/>
    <property type="match status" value="1"/>
</dbReference>
<dbReference type="EMBL" id="CP019236">
    <property type="protein sequence ID" value="APW36835.1"/>
    <property type="molecule type" value="Genomic_DNA"/>
</dbReference>
<proteinExistence type="predicted"/>
<evidence type="ECO:0000259" key="4">
    <source>
        <dbReference type="PROSITE" id="PS50987"/>
    </source>
</evidence>
<protein>
    <submittedName>
        <fullName evidence="5">Transcriptional regulator</fullName>
    </submittedName>
</protein>
<evidence type="ECO:0000313" key="5">
    <source>
        <dbReference type="EMBL" id="APW36835.1"/>
    </source>
</evidence>
<keyword evidence="1" id="KW-0805">Transcription regulation</keyword>
<name>A0A1P8JSY4_9BURK</name>
<keyword evidence="6" id="KW-1185">Reference proteome</keyword>
<dbReference type="PRINTS" id="PR00778">
    <property type="entry name" value="HTHARSR"/>
</dbReference>
<dbReference type="RefSeq" id="WP_076197685.1">
    <property type="nucleotide sequence ID" value="NZ_CP019236.1"/>
</dbReference>
<dbReference type="GO" id="GO:0003677">
    <property type="term" value="F:DNA binding"/>
    <property type="evidence" value="ECO:0007669"/>
    <property type="project" value="UniProtKB-KW"/>
</dbReference>
<dbReference type="KEGG" id="rhy:RD110_06195"/>
<dbReference type="PANTHER" id="PTHR43132:SF2">
    <property type="entry name" value="ARSENICAL RESISTANCE OPERON REPRESSOR ARSR-RELATED"/>
    <property type="match status" value="1"/>
</dbReference>
<dbReference type="OrthoDB" id="5296924at2"/>
<sequence length="108" mass="12006">MRKRAAPIDPVRLREAAGQAVSTLKALAHESRLLLLCQLAQGERSVGELEELLDLHQPSLSQQLGVLRAEGLVDTRRDGKNIYYRVADPAALDILAVLYRLYCPEGDR</sequence>
<reference evidence="5 6" key="1">
    <citation type="submission" date="2017-01" db="EMBL/GenBank/DDBJ databases">
        <authorList>
            <person name="Mah S.A."/>
            <person name="Swanson W.J."/>
            <person name="Moy G.W."/>
            <person name="Vacquier V.D."/>
        </authorList>
    </citation>
    <scope>NUCLEOTIDE SEQUENCE [LARGE SCALE GENOMIC DNA]</scope>
    <source>
        <strain evidence="5 6">DCY110</strain>
    </source>
</reference>
<dbReference type="PANTHER" id="PTHR43132">
    <property type="entry name" value="ARSENICAL RESISTANCE OPERON REPRESSOR ARSR-RELATED"/>
    <property type="match status" value="1"/>
</dbReference>
<dbReference type="AlphaFoldDB" id="A0A1P8JSY4"/>